<dbReference type="PANTHER" id="PTHR47738">
    <property type="entry name" value="PTS SYSTEM FRUCTOSE-LIKE EIIA COMPONENT-RELATED"/>
    <property type="match status" value="1"/>
</dbReference>
<proteinExistence type="predicted"/>
<dbReference type="EMBL" id="MGDD01000169">
    <property type="protein sequence ID" value="OGL45590.1"/>
    <property type="molecule type" value="Genomic_DNA"/>
</dbReference>
<dbReference type="Pfam" id="PF00359">
    <property type="entry name" value="PTS_EIIA_2"/>
    <property type="match status" value="1"/>
</dbReference>
<organism evidence="2 3">
    <name type="scientific">Candidatus Schekmanbacteria bacterium RBG_13_48_7</name>
    <dbReference type="NCBI Taxonomy" id="1817878"/>
    <lineage>
        <taxon>Bacteria</taxon>
        <taxon>Candidatus Schekmaniibacteriota</taxon>
    </lineage>
</organism>
<dbReference type="PROSITE" id="PS51094">
    <property type="entry name" value="PTS_EIIA_TYPE_2"/>
    <property type="match status" value="1"/>
</dbReference>
<evidence type="ECO:0000313" key="3">
    <source>
        <dbReference type="Proteomes" id="UP000179266"/>
    </source>
</evidence>
<feature type="non-terminal residue" evidence="2">
    <location>
        <position position="108"/>
    </location>
</feature>
<dbReference type="InterPro" id="IPR002178">
    <property type="entry name" value="PTS_EIIA_type-2_dom"/>
</dbReference>
<dbReference type="GO" id="GO:0030295">
    <property type="term" value="F:protein kinase activator activity"/>
    <property type="evidence" value="ECO:0007669"/>
    <property type="project" value="TreeGrafter"/>
</dbReference>
<dbReference type="SUPFAM" id="SSF55804">
    <property type="entry name" value="Phoshotransferase/anion transport protein"/>
    <property type="match status" value="1"/>
</dbReference>
<dbReference type="InterPro" id="IPR016152">
    <property type="entry name" value="PTrfase/Anion_transptr"/>
</dbReference>
<evidence type="ECO:0000259" key="1">
    <source>
        <dbReference type="PROSITE" id="PS51094"/>
    </source>
</evidence>
<gene>
    <name evidence="2" type="ORF">A2161_10700</name>
</gene>
<comment type="caution">
    <text evidence="2">The sequence shown here is derived from an EMBL/GenBank/DDBJ whole genome shotgun (WGS) entry which is preliminary data.</text>
</comment>
<accession>A0A1F7RW08</accession>
<feature type="domain" description="PTS EIIA type-2" evidence="1">
    <location>
        <begin position="5"/>
        <end position="108"/>
    </location>
</feature>
<name>A0A1F7RW08_9BACT</name>
<dbReference type="PANTHER" id="PTHR47738:SF1">
    <property type="entry name" value="NITROGEN REGULATORY PROTEIN"/>
    <property type="match status" value="1"/>
</dbReference>
<dbReference type="InterPro" id="IPR051541">
    <property type="entry name" value="PTS_SugarTrans_NitroReg"/>
</dbReference>
<dbReference type="Gene3D" id="3.40.930.10">
    <property type="entry name" value="Mannitol-specific EII, Chain A"/>
    <property type="match status" value="1"/>
</dbReference>
<dbReference type="PROSITE" id="PS00372">
    <property type="entry name" value="PTS_EIIA_TYPE_2_HIS"/>
    <property type="match status" value="1"/>
</dbReference>
<sequence length="108" mass="11779">MKISEILCSDNIRIGLGGTTKNSVIEELVELIPRVQHDKKIRESIVKAIIAREKLCSTGIGEGVAIPHAKMDIPGSIDLVFGMTPHGIEFEAIDNKPVYILFLLLAGK</sequence>
<reference evidence="2 3" key="1">
    <citation type="journal article" date="2016" name="Nat. Commun.">
        <title>Thousands of microbial genomes shed light on interconnected biogeochemical processes in an aquifer system.</title>
        <authorList>
            <person name="Anantharaman K."/>
            <person name="Brown C.T."/>
            <person name="Hug L.A."/>
            <person name="Sharon I."/>
            <person name="Castelle C.J."/>
            <person name="Probst A.J."/>
            <person name="Thomas B.C."/>
            <person name="Singh A."/>
            <person name="Wilkins M.J."/>
            <person name="Karaoz U."/>
            <person name="Brodie E.L."/>
            <person name="Williams K.H."/>
            <person name="Hubbard S.S."/>
            <person name="Banfield J.F."/>
        </authorList>
    </citation>
    <scope>NUCLEOTIDE SEQUENCE [LARGE SCALE GENOMIC DNA]</scope>
</reference>
<protein>
    <recommendedName>
        <fullName evidence="1">PTS EIIA type-2 domain-containing protein</fullName>
    </recommendedName>
</protein>
<dbReference type="AlphaFoldDB" id="A0A1F7RW08"/>
<evidence type="ECO:0000313" key="2">
    <source>
        <dbReference type="EMBL" id="OGL45590.1"/>
    </source>
</evidence>
<dbReference type="Proteomes" id="UP000179266">
    <property type="component" value="Unassembled WGS sequence"/>
</dbReference>